<keyword evidence="1" id="KW-0732">Signal</keyword>
<evidence type="ECO:0000313" key="2">
    <source>
        <dbReference type="EMBL" id="TCS33995.1"/>
    </source>
</evidence>
<gene>
    <name evidence="2" type="ORF">EDC30_11422</name>
</gene>
<evidence type="ECO:0000256" key="1">
    <source>
        <dbReference type="SAM" id="SignalP"/>
    </source>
</evidence>
<comment type="caution">
    <text evidence="2">The sequence shown here is derived from an EMBL/GenBank/DDBJ whole genome shotgun (WGS) entry which is preliminary data.</text>
</comment>
<proteinExistence type="predicted"/>
<name>A0A4R3HPX8_PAULE</name>
<keyword evidence="3" id="KW-1185">Reference proteome</keyword>
<sequence length="257" mass="28926">MKKLAIVFFLSMLAYLPPGLAEPVRRVVSLDLCTDWMLTTHGKRAEIAALSPLSRQYPAPWQDGGWPIHDGSLEQILQLKPDLVITGEYNALLLRSRLQALGVRVEILPLPKSLDQIVTYEKRLLDLLGLPAARASVPIAATGTPVRRKRLLLLGPNGIGTGRNSFENDILERAGWSNYLPEEGQIRLDLETIVLDPPEAILWTGSEGNALANQFAQHPVLKHAVPPERWLTTEYWRWQCPGPWTWDLIRQLNAWLN</sequence>
<feature type="chain" id="PRO_5020213860" evidence="1">
    <location>
        <begin position="22"/>
        <end position="257"/>
    </location>
</feature>
<dbReference type="SUPFAM" id="SSF53807">
    <property type="entry name" value="Helical backbone' metal receptor"/>
    <property type="match status" value="1"/>
</dbReference>
<dbReference type="PANTHER" id="PTHR30535">
    <property type="entry name" value="VITAMIN B12-BINDING PROTEIN"/>
    <property type="match status" value="1"/>
</dbReference>
<dbReference type="AlphaFoldDB" id="A0A4R3HPX8"/>
<reference evidence="2 3" key="1">
    <citation type="submission" date="2019-03" db="EMBL/GenBank/DDBJ databases">
        <title>Genomic Encyclopedia of Type Strains, Phase IV (KMG-IV): sequencing the most valuable type-strain genomes for metagenomic binning, comparative biology and taxonomic classification.</title>
        <authorList>
            <person name="Goeker M."/>
        </authorList>
    </citation>
    <scope>NUCLEOTIDE SEQUENCE [LARGE SCALE GENOMIC DNA]</scope>
    <source>
        <strain evidence="2 3">DSM 7445</strain>
    </source>
</reference>
<dbReference type="PANTHER" id="PTHR30535:SF34">
    <property type="entry name" value="MOLYBDATE-BINDING PROTEIN MOLA"/>
    <property type="match status" value="1"/>
</dbReference>
<dbReference type="InterPro" id="IPR050902">
    <property type="entry name" value="ABC_Transporter_SBP"/>
</dbReference>
<dbReference type="EMBL" id="SLZQ01000014">
    <property type="protein sequence ID" value="TCS33995.1"/>
    <property type="molecule type" value="Genomic_DNA"/>
</dbReference>
<dbReference type="Gene3D" id="3.40.50.1980">
    <property type="entry name" value="Nitrogenase molybdenum iron protein domain"/>
    <property type="match status" value="2"/>
</dbReference>
<accession>A0A4R3HPX8</accession>
<organism evidence="2 3">
    <name type="scientific">Paucimonas lemoignei</name>
    <name type="common">Pseudomonas lemoignei</name>
    <dbReference type="NCBI Taxonomy" id="29443"/>
    <lineage>
        <taxon>Bacteria</taxon>
        <taxon>Pseudomonadati</taxon>
        <taxon>Pseudomonadota</taxon>
        <taxon>Betaproteobacteria</taxon>
        <taxon>Burkholderiales</taxon>
        <taxon>Burkholderiaceae</taxon>
        <taxon>Paucimonas</taxon>
    </lineage>
</organism>
<dbReference type="Proteomes" id="UP000295382">
    <property type="component" value="Unassembled WGS sequence"/>
</dbReference>
<dbReference type="OrthoDB" id="6823185at2"/>
<feature type="signal peptide" evidence="1">
    <location>
        <begin position="1"/>
        <end position="21"/>
    </location>
</feature>
<evidence type="ECO:0000313" key="3">
    <source>
        <dbReference type="Proteomes" id="UP000295382"/>
    </source>
</evidence>
<protein>
    <submittedName>
        <fullName evidence="2">Iron complex transport system substrate-binding protein</fullName>
    </submittedName>
</protein>
<dbReference type="RefSeq" id="WP_132259985.1">
    <property type="nucleotide sequence ID" value="NZ_SLZQ01000014.1"/>
</dbReference>